<feature type="domain" description="HAMP" evidence="12">
    <location>
        <begin position="216"/>
        <end position="266"/>
    </location>
</feature>
<comment type="subcellular location">
    <subcellularLocation>
        <location evidence="2">Membrane</location>
    </subcellularLocation>
</comment>
<dbReference type="SMART" id="SM00388">
    <property type="entry name" value="HisKA"/>
    <property type="match status" value="1"/>
</dbReference>
<evidence type="ECO:0000259" key="12">
    <source>
        <dbReference type="PROSITE" id="PS50885"/>
    </source>
</evidence>
<dbReference type="InterPro" id="IPR036890">
    <property type="entry name" value="HATPase_C_sf"/>
</dbReference>
<dbReference type="NCBIfam" id="NF008468">
    <property type="entry name" value="PRK11360.1"/>
    <property type="match status" value="1"/>
</dbReference>
<reference evidence="13 14" key="1">
    <citation type="submission" date="2019-10" db="EMBL/GenBank/DDBJ databases">
        <title>Comparative genomics of sulfur disproportionating microorganisms.</title>
        <authorList>
            <person name="Ward L.M."/>
            <person name="Bertran E."/>
            <person name="Johnston D."/>
        </authorList>
    </citation>
    <scope>NUCLEOTIDE SEQUENCE [LARGE SCALE GENOMIC DNA]</scope>
    <source>
        <strain evidence="13 14">DSM 14055</strain>
    </source>
</reference>
<dbReference type="InterPro" id="IPR003660">
    <property type="entry name" value="HAMP_dom"/>
</dbReference>
<evidence type="ECO:0000259" key="9">
    <source>
        <dbReference type="PROSITE" id="PS50109"/>
    </source>
</evidence>
<dbReference type="Gene3D" id="3.30.565.10">
    <property type="entry name" value="Histidine kinase-like ATPase, C-terminal domain"/>
    <property type="match status" value="1"/>
</dbReference>
<feature type="transmembrane region" description="Helical" evidence="8">
    <location>
        <begin position="196"/>
        <end position="215"/>
    </location>
</feature>
<dbReference type="Gene3D" id="1.10.287.130">
    <property type="match status" value="1"/>
</dbReference>
<evidence type="ECO:0000256" key="3">
    <source>
        <dbReference type="ARBA" id="ARBA00012438"/>
    </source>
</evidence>
<dbReference type="InterPro" id="IPR004358">
    <property type="entry name" value="Sig_transdc_His_kin-like_C"/>
</dbReference>
<evidence type="ECO:0000256" key="4">
    <source>
        <dbReference type="ARBA" id="ARBA00022553"/>
    </source>
</evidence>
<evidence type="ECO:0000313" key="13">
    <source>
        <dbReference type="EMBL" id="MQL51333.1"/>
    </source>
</evidence>
<sequence>MFRMLRSHTLGNQLLILIAILLLFPVLLTLYMLHVIQNSELALVEYQKAKLGRALDELDHSLQGSLNDILAGKQASGATRAEKIRILNEALKDKIEQVSASYPQVEMGFYSLELDAILDGSENYEENFSKRRKALFQEALSRQQTVVQTIGHTSAGVLETYKPFYRNGRLEGIVWAYENMAQTNFYKRVKTFERNAYLIIAAGVIIGLGGTLLLIRNFVRNVNQIKQGVKKLEYDLLQRLPETPGELGEISRAVNKLACRLVEVHKYNEIMMATIDDGLVVINAAGRVIIVNTAAAQMLGMAPDWPDRHYQEVFPEGSPFADLLTRTLENNEQLKDLLIPWHQKGNGTQQILVSTAPMVDHRGETIGAVLCCRDVTERMRLEERAHRQERLAALGKLVAGVAHEIRNPLTSISCYIQLWQKTNNPSPKSIRTIYEEVTRLETLVAQLLYFTKPAEARFGHHDLNQLVEKVLQFFTEIHLARFTLVRRLGENLPPAWMDPNQMERVLMNIIFNACQAMPDGGTLTVATHYHPEENWLEVTVSDTGCGIPAENLKQLFDPFFSTREKGIGLGLAIAHEIVQAHGGQIEVESEVGRGTTFRVYLRTPKDGEPGA</sequence>
<dbReference type="GO" id="GO:0016020">
    <property type="term" value="C:membrane"/>
    <property type="evidence" value="ECO:0007669"/>
    <property type="project" value="UniProtKB-SubCell"/>
</dbReference>
<dbReference type="SUPFAM" id="SSF55874">
    <property type="entry name" value="ATPase domain of HSP90 chaperone/DNA topoisomerase II/histidine kinase"/>
    <property type="match status" value="1"/>
</dbReference>
<dbReference type="Pfam" id="PF02518">
    <property type="entry name" value="HATPase_c"/>
    <property type="match status" value="1"/>
</dbReference>
<comment type="catalytic activity">
    <reaction evidence="1">
        <text>ATP + protein L-histidine = ADP + protein N-phospho-L-histidine.</text>
        <dbReference type="EC" id="2.7.13.3"/>
    </reaction>
</comment>
<dbReference type="InterPro" id="IPR000700">
    <property type="entry name" value="PAS-assoc_C"/>
</dbReference>
<name>A0A6N7INZ6_9FIRM</name>
<keyword evidence="4" id="KW-0597">Phosphoprotein</keyword>
<dbReference type="EC" id="2.7.13.3" evidence="3"/>
<accession>A0A6N7INZ6</accession>
<proteinExistence type="predicted"/>
<dbReference type="InterPro" id="IPR000014">
    <property type="entry name" value="PAS"/>
</dbReference>
<protein>
    <recommendedName>
        <fullName evidence="3">histidine kinase</fullName>
        <ecNumber evidence="3">2.7.13.3</ecNumber>
    </recommendedName>
</protein>
<comment type="caution">
    <text evidence="13">The sequence shown here is derived from an EMBL/GenBank/DDBJ whole genome shotgun (WGS) entry which is preliminary data.</text>
</comment>
<dbReference type="PROSITE" id="PS50113">
    <property type="entry name" value="PAC"/>
    <property type="match status" value="1"/>
</dbReference>
<evidence type="ECO:0000256" key="1">
    <source>
        <dbReference type="ARBA" id="ARBA00000085"/>
    </source>
</evidence>
<dbReference type="Gene3D" id="6.10.340.10">
    <property type="match status" value="1"/>
</dbReference>
<keyword evidence="6 13" id="KW-0418">Kinase</keyword>
<feature type="domain" description="Histidine kinase" evidence="9">
    <location>
        <begin position="400"/>
        <end position="605"/>
    </location>
</feature>
<dbReference type="PROSITE" id="PS50112">
    <property type="entry name" value="PAS"/>
    <property type="match status" value="1"/>
</dbReference>
<evidence type="ECO:0000256" key="5">
    <source>
        <dbReference type="ARBA" id="ARBA00022679"/>
    </source>
</evidence>
<dbReference type="CDD" id="cd00082">
    <property type="entry name" value="HisKA"/>
    <property type="match status" value="1"/>
</dbReference>
<keyword evidence="8" id="KW-0812">Transmembrane</keyword>
<dbReference type="InterPro" id="IPR003594">
    <property type="entry name" value="HATPase_dom"/>
</dbReference>
<feature type="domain" description="PAS" evidence="10">
    <location>
        <begin position="263"/>
        <end position="304"/>
    </location>
</feature>
<dbReference type="PANTHER" id="PTHR43065">
    <property type="entry name" value="SENSOR HISTIDINE KINASE"/>
    <property type="match status" value="1"/>
</dbReference>
<evidence type="ECO:0000259" key="11">
    <source>
        <dbReference type="PROSITE" id="PS50113"/>
    </source>
</evidence>
<dbReference type="InterPro" id="IPR003661">
    <property type="entry name" value="HisK_dim/P_dom"/>
</dbReference>
<keyword evidence="8" id="KW-0472">Membrane</keyword>
<keyword evidence="14" id="KW-1185">Reference proteome</keyword>
<dbReference type="CDD" id="cd00130">
    <property type="entry name" value="PAS"/>
    <property type="match status" value="1"/>
</dbReference>
<dbReference type="Gene3D" id="3.30.450.20">
    <property type="entry name" value="PAS domain"/>
    <property type="match status" value="1"/>
</dbReference>
<dbReference type="SMART" id="SM00091">
    <property type="entry name" value="PAS"/>
    <property type="match status" value="1"/>
</dbReference>
<keyword evidence="7" id="KW-0902">Two-component regulatory system</keyword>
<dbReference type="SUPFAM" id="SSF55785">
    <property type="entry name" value="PYP-like sensor domain (PAS domain)"/>
    <property type="match status" value="1"/>
</dbReference>
<feature type="domain" description="PAC" evidence="11">
    <location>
        <begin position="332"/>
        <end position="387"/>
    </location>
</feature>
<dbReference type="AlphaFoldDB" id="A0A6N7INZ6"/>
<dbReference type="OrthoDB" id="9764522at2"/>
<evidence type="ECO:0000256" key="6">
    <source>
        <dbReference type="ARBA" id="ARBA00022777"/>
    </source>
</evidence>
<dbReference type="CDD" id="cd00075">
    <property type="entry name" value="HATPase"/>
    <property type="match status" value="1"/>
</dbReference>
<dbReference type="InterPro" id="IPR005467">
    <property type="entry name" value="His_kinase_dom"/>
</dbReference>
<evidence type="ECO:0000259" key="10">
    <source>
        <dbReference type="PROSITE" id="PS50112"/>
    </source>
</evidence>
<evidence type="ECO:0000256" key="7">
    <source>
        <dbReference type="ARBA" id="ARBA00023012"/>
    </source>
</evidence>
<dbReference type="InterPro" id="IPR013656">
    <property type="entry name" value="PAS_4"/>
</dbReference>
<dbReference type="PANTHER" id="PTHR43065:SF42">
    <property type="entry name" value="TWO-COMPONENT SENSOR PPRA"/>
    <property type="match status" value="1"/>
</dbReference>
<dbReference type="PRINTS" id="PR00344">
    <property type="entry name" value="BCTRLSENSOR"/>
</dbReference>
<dbReference type="RefSeq" id="WP_152945258.1">
    <property type="nucleotide sequence ID" value="NZ_WHYR01000006.1"/>
</dbReference>
<keyword evidence="8" id="KW-1133">Transmembrane helix</keyword>
<dbReference type="InterPro" id="IPR035965">
    <property type="entry name" value="PAS-like_dom_sf"/>
</dbReference>
<dbReference type="PROSITE" id="PS50109">
    <property type="entry name" value="HIS_KIN"/>
    <property type="match status" value="1"/>
</dbReference>
<organism evidence="13 14">
    <name type="scientific">Desulfofundulus thermobenzoicus</name>
    <dbReference type="NCBI Taxonomy" id="29376"/>
    <lineage>
        <taxon>Bacteria</taxon>
        <taxon>Bacillati</taxon>
        <taxon>Bacillota</taxon>
        <taxon>Clostridia</taxon>
        <taxon>Eubacteriales</taxon>
        <taxon>Peptococcaceae</taxon>
        <taxon>Desulfofundulus</taxon>
    </lineage>
</organism>
<dbReference type="InterPro" id="IPR036097">
    <property type="entry name" value="HisK_dim/P_sf"/>
</dbReference>
<dbReference type="PROSITE" id="PS50885">
    <property type="entry name" value="HAMP"/>
    <property type="match status" value="1"/>
</dbReference>
<dbReference type="SUPFAM" id="SSF47384">
    <property type="entry name" value="Homodimeric domain of signal transducing histidine kinase"/>
    <property type="match status" value="1"/>
</dbReference>
<dbReference type="EMBL" id="WHYR01000006">
    <property type="protein sequence ID" value="MQL51333.1"/>
    <property type="molecule type" value="Genomic_DNA"/>
</dbReference>
<evidence type="ECO:0000256" key="8">
    <source>
        <dbReference type="SAM" id="Phobius"/>
    </source>
</evidence>
<dbReference type="Pfam" id="PF00512">
    <property type="entry name" value="HisKA"/>
    <property type="match status" value="1"/>
</dbReference>
<gene>
    <name evidence="13" type="primary">atoS</name>
    <name evidence="13" type="ORF">GFC01_03455</name>
</gene>
<evidence type="ECO:0000313" key="14">
    <source>
        <dbReference type="Proteomes" id="UP000441717"/>
    </source>
</evidence>
<evidence type="ECO:0000256" key="2">
    <source>
        <dbReference type="ARBA" id="ARBA00004370"/>
    </source>
</evidence>
<dbReference type="SMART" id="SM00387">
    <property type="entry name" value="HATPase_c"/>
    <property type="match status" value="1"/>
</dbReference>
<keyword evidence="5 13" id="KW-0808">Transferase</keyword>
<dbReference type="GO" id="GO:0000155">
    <property type="term" value="F:phosphorelay sensor kinase activity"/>
    <property type="evidence" value="ECO:0007669"/>
    <property type="project" value="InterPro"/>
</dbReference>
<dbReference type="NCBIfam" id="TIGR00229">
    <property type="entry name" value="sensory_box"/>
    <property type="match status" value="1"/>
</dbReference>
<feature type="transmembrane region" description="Helical" evidence="8">
    <location>
        <begin position="12"/>
        <end position="33"/>
    </location>
</feature>
<dbReference type="Pfam" id="PF08448">
    <property type="entry name" value="PAS_4"/>
    <property type="match status" value="1"/>
</dbReference>
<dbReference type="Proteomes" id="UP000441717">
    <property type="component" value="Unassembled WGS sequence"/>
</dbReference>